<evidence type="ECO:0000256" key="5">
    <source>
        <dbReference type="ARBA" id="ARBA00022692"/>
    </source>
</evidence>
<feature type="chain" id="PRO_5012226252" evidence="9">
    <location>
        <begin position="26"/>
        <end position="453"/>
    </location>
</feature>
<keyword evidence="6" id="KW-0472">Membrane</keyword>
<evidence type="ECO:0000256" key="1">
    <source>
        <dbReference type="ARBA" id="ARBA00004442"/>
    </source>
</evidence>
<dbReference type="STRING" id="46680.GCA_000807755_03829"/>
<evidence type="ECO:0000313" key="10">
    <source>
        <dbReference type="EMBL" id="OWP50307.1"/>
    </source>
</evidence>
<dbReference type="InterPro" id="IPR010130">
    <property type="entry name" value="T1SS_OMP_TolC"/>
</dbReference>
<gene>
    <name evidence="10" type="ORF">CEG18_12210</name>
</gene>
<dbReference type="PANTHER" id="PTHR30026">
    <property type="entry name" value="OUTER MEMBRANE PROTEIN TOLC"/>
    <property type="match status" value="1"/>
</dbReference>
<dbReference type="SUPFAM" id="SSF56954">
    <property type="entry name" value="Outer membrane efflux proteins (OEP)"/>
    <property type="match status" value="1"/>
</dbReference>
<evidence type="ECO:0000256" key="9">
    <source>
        <dbReference type="SAM" id="SignalP"/>
    </source>
</evidence>
<feature type="signal peptide" evidence="9">
    <location>
        <begin position="1"/>
        <end position="25"/>
    </location>
</feature>
<evidence type="ECO:0000313" key="11">
    <source>
        <dbReference type="Proteomes" id="UP000198145"/>
    </source>
</evidence>
<evidence type="ECO:0000256" key="3">
    <source>
        <dbReference type="ARBA" id="ARBA00022448"/>
    </source>
</evidence>
<organism evidence="10 11">
    <name type="scientific">Pseudomonas nitroreducens</name>
    <dbReference type="NCBI Taxonomy" id="46680"/>
    <lineage>
        <taxon>Bacteria</taxon>
        <taxon>Pseudomonadati</taxon>
        <taxon>Pseudomonadota</taxon>
        <taxon>Gammaproteobacteria</taxon>
        <taxon>Pseudomonadales</taxon>
        <taxon>Pseudomonadaceae</taxon>
        <taxon>Pseudomonas</taxon>
    </lineage>
</organism>
<dbReference type="InterPro" id="IPR003423">
    <property type="entry name" value="OMP_efflux"/>
</dbReference>
<keyword evidence="7" id="KW-0998">Cell outer membrane</keyword>
<dbReference type="GO" id="GO:0015562">
    <property type="term" value="F:efflux transmembrane transporter activity"/>
    <property type="evidence" value="ECO:0007669"/>
    <property type="project" value="InterPro"/>
</dbReference>
<dbReference type="AlphaFoldDB" id="A0A2D0AE11"/>
<comment type="similarity">
    <text evidence="2">Belongs to the outer membrane factor (OMF) (TC 1.B.17) family.</text>
</comment>
<comment type="subcellular location">
    <subcellularLocation>
        <location evidence="1">Cell outer membrane</location>
    </subcellularLocation>
</comment>
<dbReference type="GO" id="GO:0015288">
    <property type="term" value="F:porin activity"/>
    <property type="evidence" value="ECO:0007669"/>
    <property type="project" value="TreeGrafter"/>
</dbReference>
<dbReference type="GO" id="GO:0009279">
    <property type="term" value="C:cell outer membrane"/>
    <property type="evidence" value="ECO:0007669"/>
    <property type="project" value="UniProtKB-SubCell"/>
</dbReference>
<evidence type="ECO:0000256" key="6">
    <source>
        <dbReference type="ARBA" id="ARBA00023136"/>
    </source>
</evidence>
<accession>A0A2D0AE11</accession>
<keyword evidence="4" id="KW-1134">Transmembrane beta strand</keyword>
<dbReference type="RefSeq" id="WP_088417731.1">
    <property type="nucleotide sequence ID" value="NZ_NJBA01000004.1"/>
</dbReference>
<dbReference type="InterPro" id="IPR051906">
    <property type="entry name" value="TolC-like"/>
</dbReference>
<dbReference type="Proteomes" id="UP000198145">
    <property type="component" value="Unassembled WGS sequence"/>
</dbReference>
<sequence>MRMRFAHAVPFALAFVIPVALPVHADTLNQAMQKALEYHPEVQAGVNSRLAADKQLRAAKGGYLPSVDLTAGYGREGSDNTTTRGQGDHWETLNRGESNLALRQMVFDGFATSSEVGRQQANVNSRAYALLGTSERTALDVAQVYTDVLRRQEMVRLAEENLKSHQRVYDQISLRSARGVGRLADQDQAEARLAQAQNNLMTEKTNLADARTNYYSVVGSDPVELSEPTGLVGQLPEDLQAARRQLVENSPILRSAESDVAAAEKQYDAAKSTFYPRFDAELSRGADNNLDGEEGHNNEWQAMLRMRYNLFAGGSNKAELEAKSYQANQALDIRNNALRQLNEELGLSWNALNNARDQLPIARQYVDYSTRVREAYQKQFTIGERTLLDLLDSENELFNASRRLVDLKYTELFTQYRIKATLGELLKSQGVVAPMAAVASEDIKPKVQLPGLN</sequence>
<evidence type="ECO:0000256" key="7">
    <source>
        <dbReference type="ARBA" id="ARBA00023237"/>
    </source>
</evidence>
<evidence type="ECO:0000256" key="2">
    <source>
        <dbReference type="ARBA" id="ARBA00007613"/>
    </source>
</evidence>
<keyword evidence="9" id="KW-0732">Signal</keyword>
<protein>
    <submittedName>
        <fullName evidence="10">Channel protein TolC</fullName>
    </submittedName>
</protein>
<dbReference type="PANTHER" id="PTHR30026:SF22">
    <property type="entry name" value="OUTER MEMBRANE EFFLUX PROTEIN"/>
    <property type="match status" value="1"/>
</dbReference>
<keyword evidence="3" id="KW-0813">Transport</keyword>
<dbReference type="Gene3D" id="1.20.1600.10">
    <property type="entry name" value="Outer membrane efflux proteins (OEP)"/>
    <property type="match status" value="1"/>
</dbReference>
<evidence type="ECO:0000256" key="4">
    <source>
        <dbReference type="ARBA" id="ARBA00022452"/>
    </source>
</evidence>
<proteinExistence type="inferred from homology"/>
<dbReference type="eggNOG" id="COG1538">
    <property type="taxonomic scope" value="Bacteria"/>
</dbReference>
<feature type="coiled-coil region" evidence="8">
    <location>
        <begin position="186"/>
        <end position="213"/>
    </location>
</feature>
<keyword evidence="5" id="KW-0812">Transmembrane</keyword>
<comment type="caution">
    <text evidence="10">The sequence shown here is derived from an EMBL/GenBank/DDBJ whole genome shotgun (WGS) entry which is preliminary data.</text>
</comment>
<name>A0A2D0AE11_PSENT</name>
<dbReference type="NCBIfam" id="TIGR01844">
    <property type="entry name" value="type_I_sec_TolC"/>
    <property type="match status" value="1"/>
</dbReference>
<reference evidence="10 11" key="1">
    <citation type="submission" date="2017-06" db="EMBL/GenBank/DDBJ databases">
        <title>Draft genome of Pseudomonas nitroreducens DF05.</title>
        <authorList>
            <person name="Iyer R."/>
        </authorList>
    </citation>
    <scope>NUCLEOTIDE SEQUENCE [LARGE SCALE GENOMIC DNA]</scope>
    <source>
        <strain evidence="10 11">DF05</strain>
    </source>
</reference>
<evidence type="ECO:0000256" key="8">
    <source>
        <dbReference type="SAM" id="Coils"/>
    </source>
</evidence>
<dbReference type="Pfam" id="PF02321">
    <property type="entry name" value="OEP"/>
    <property type="match status" value="2"/>
</dbReference>
<keyword evidence="8" id="KW-0175">Coiled coil</keyword>
<dbReference type="EMBL" id="NJBA01000004">
    <property type="protein sequence ID" value="OWP50307.1"/>
    <property type="molecule type" value="Genomic_DNA"/>
</dbReference>
<dbReference type="GO" id="GO:1990281">
    <property type="term" value="C:efflux pump complex"/>
    <property type="evidence" value="ECO:0007669"/>
    <property type="project" value="TreeGrafter"/>
</dbReference>